<proteinExistence type="predicted"/>
<sequence>MVHRISIIPNANQDLTAAAGAFPIANREIELSRRAARDPWREPAVAWGPHRERSRYEAVTAQQMALGRMALKWRPMPSRRRISGSWRGTRALGVDVTNRPLDCNPLPPLQILAVLRGIDDPFELCDGLIMTTVFFLFRRESHGSVPVLAILLVPLAIHRNLRGRHCGRDREMDRRPSRKRRSYRHGAKNKRHEAAKDGEQGRAACGNAIHGTRKSKVSSNLLQPFLTVKVPGITPFLTFRTAMPNK</sequence>
<evidence type="ECO:0000256" key="1">
    <source>
        <dbReference type="SAM" id="MobiDB-lite"/>
    </source>
</evidence>
<dbReference type="RefSeq" id="WP_394841006.1">
    <property type="nucleotide sequence ID" value="NZ_CP089982.1"/>
</dbReference>
<dbReference type="EMBL" id="CP089982">
    <property type="protein sequence ID" value="WXA90394.1"/>
    <property type="molecule type" value="Genomic_DNA"/>
</dbReference>
<evidence type="ECO:0000313" key="2">
    <source>
        <dbReference type="EMBL" id="WXA90394.1"/>
    </source>
</evidence>
<reference evidence="2 3" key="1">
    <citation type="submission" date="2021-12" db="EMBL/GenBank/DDBJ databases">
        <title>Discovery of the Pendulisporaceae a myxobacterial family with distinct sporulation behavior and unique specialized metabolism.</title>
        <authorList>
            <person name="Garcia R."/>
            <person name="Popoff A."/>
            <person name="Bader C.D."/>
            <person name="Loehr J."/>
            <person name="Walesch S."/>
            <person name="Walt C."/>
            <person name="Boldt J."/>
            <person name="Bunk B."/>
            <person name="Haeckl F.J.F.P.J."/>
            <person name="Gunesch A.P."/>
            <person name="Birkelbach J."/>
            <person name="Nuebel U."/>
            <person name="Pietschmann T."/>
            <person name="Bach T."/>
            <person name="Mueller R."/>
        </authorList>
    </citation>
    <scope>NUCLEOTIDE SEQUENCE [LARGE SCALE GENOMIC DNA]</scope>
    <source>
        <strain evidence="2 3">MSr12523</strain>
    </source>
</reference>
<accession>A0ABZ2JXA5</accession>
<keyword evidence="3" id="KW-1185">Reference proteome</keyword>
<evidence type="ECO:0000313" key="3">
    <source>
        <dbReference type="Proteomes" id="UP001379533"/>
    </source>
</evidence>
<protein>
    <submittedName>
        <fullName evidence="2">Uncharacterized protein</fullName>
    </submittedName>
</protein>
<organism evidence="2 3">
    <name type="scientific">Pendulispora brunnea</name>
    <dbReference type="NCBI Taxonomy" id="2905690"/>
    <lineage>
        <taxon>Bacteria</taxon>
        <taxon>Pseudomonadati</taxon>
        <taxon>Myxococcota</taxon>
        <taxon>Myxococcia</taxon>
        <taxon>Myxococcales</taxon>
        <taxon>Sorangiineae</taxon>
        <taxon>Pendulisporaceae</taxon>
        <taxon>Pendulispora</taxon>
    </lineage>
</organism>
<dbReference type="Proteomes" id="UP001379533">
    <property type="component" value="Chromosome"/>
</dbReference>
<name>A0ABZ2JXA5_9BACT</name>
<gene>
    <name evidence="2" type="ORF">LZC95_28515</name>
</gene>
<feature type="compositionally biased region" description="Basic residues" evidence="1">
    <location>
        <begin position="176"/>
        <end position="191"/>
    </location>
</feature>
<feature type="region of interest" description="Disordered" evidence="1">
    <location>
        <begin position="167"/>
        <end position="203"/>
    </location>
</feature>